<dbReference type="EMBL" id="LAZR01000325">
    <property type="protein sequence ID" value="KKN74478.1"/>
    <property type="molecule type" value="Genomic_DNA"/>
</dbReference>
<proteinExistence type="predicted"/>
<evidence type="ECO:0000256" key="2">
    <source>
        <dbReference type="SAM" id="MobiDB-lite"/>
    </source>
</evidence>
<dbReference type="AlphaFoldDB" id="A0A0F9W8T7"/>
<accession>A0A0F9W8T7</accession>
<reference evidence="3" key="1">
    <citation type="journal article" date="2015" name="Nature">
        <title>Complex archaea that bridge the gap between prokaryotes and eukaryotes.</title>
        <authorList>
            <person name="Spang A."/>
            <person name="Saw J.H."/>
            <person name="Jorgensen S.L."/>
            <person name="Zaremba-Niedzwiedzka K."/>
            <person name="Martijn J."/>
            <person name="Lind A.E."/>
            <person name="van Eijk R."/>
            <person name="Schleper C."/>
            <person name="Guy L."/>
            <person name="Ettema T.J."/>
        </authorList>
    </citation>
    <scope>NUCLEOTIDE SEQUENCE</scope>
</reference>
<evidence type="ECO:0000313" key="3">
    <source>
        <dbReference type="EMBL" id="KKN74478.1"/>
    </source>
</evidence>
<feature type="region of interest" description="Disordered" evidence="2">
    <location>
        <begin position="220"/>
        <end position="257"/>
    </location>
</feature>
<feature type="compositionally biased region" description="Basic and acidic residues" evidence="2">
    <location>
        <begin position="236"/>
        <end position="257"/>
    </location>
</feature>
<gene>
    <name evidence="3" type="ORF">LCGC14_0389950</name>
</gene>
<feature type="coiled-coil region" evidence="1">
    <location>
        <begin position="116"/>
        <end position="143"/>
    </location>
</feature>
<protein>
    <submittedName>
        <fullName evidence="3">Uncharacterized protein</fullName>
    </submittedName>
</protein>
<sequence length="257" mass="28768">MKYVKIRDIADQLRKVSDIVDYDGNLDEHPVLVAASEINSDIVLRTAATALITAQTAIKNAVDSLELLADKAASELDEEDIDLMAALASEFDADGDPILKKQASVLDQVLLNFAQKGELVKAIKQAEAEVDRLREKYRQEAMERDYKEPSETHEKDIKAGDSAKEIANQVKKYRPMEAALSTRYCPDHPGAQFARIADGLYQCELDKKIYNFKEGYTTMKGNKVPGGDVSEQTRSLGDRALEQMHFSNRESRLQDNK</sequence>
<comment type="caution">
    <text evidence="3">The sequence shown here is derived from an EMBL/GenBank/DDBJ whole genome shotgun (WGS) entry which is preliminary data.</text>
</comment>
<organism evidence="3">
    <name type="scientific">marine sediment metagenome</name>
    <dbReference type="NCBI Taxonomy" id="412755"/>
    <lineage>
        <taxon>unclassified sequences</taxon>
        <taxon>metagenomes</taxon>
        <taxon>ecological metagenomes</taxon>
    </lineage>
</organism>
<name>A0A0F9W8T7_9ZZZZ</name>
<evidence type="ECO:0000256" key="1">
    <source>
        <dbReference type="SAM" id="Coils"/>
    </source>
</evidence>
<keyword evidence="1" id="KW-0175">Coiled coil</keyword>